<sequence length="115" mass="13507">MSEQREPKRARQACRNCRYRLTPDDMSTFRQRLEEGSLPSYLLFSFLAISTRFSDHAFFENRHAEAIECYARLGWAEIFEQSFSEDHNVDVFTVQAANMLAVIDFVRKCTPFVLQ</sequence>
<proteinExistence type="predicted"/>
<reference evidence="1 2" key="1">
    <citation type="submission" date="2024-02" db="EMBL/GenBank/DDBJ databases">
        <title>De novo assembly and annotation of 12 fungi associated with fruit tree decline syndrome in Ontario, Canada.</title>
        <authorList>
            <person name="Sulman M."/>
            <person name="Ellouze W."/>
            <person name="Ilyukhin E."/>
        </authorList>
    </citation>
    <scope>NUCLEOTIDE SEQUENCE [LARGE SCALE GENOMIC DNA]</scope>
    <source>
        <strain evidence="1 2">M1-105</strain>
    </source>
</reference>
<evidence type="ECO:0000313" key="1">
    <source>
        <dbReference type="EMBL" id="KAL1621606.1"/>
    </source>
</evidence>
<name>A0ABR3SI22_9PEZI</name>
<comment type="caution">
    <text evidence="1">The sequence shown here is derived from an EMBL/GenBank/DDBJ whole genome shotgun (WGS) entry which is preliminary data.</text>
</comment>
<dbReference type="EMBL" id="JAJVDC020000149">
    <property type="protein sequence ID" value="KAL1621606.1"/>
    <property type="molecule type" value="Genomic_DNA"/>
</dbReference>
<dbReference type="Proteomes" id="UP001521116">
    <property type="component" value="Unassembled WGS sequence"/>
</dbReference>
<evidence type="ECO:0000313" key="2">
    <source>
        <dbReference type="Proteomes" id="UP001521116"/>
    </source>
</evidence>
<keyword evidence="2" id="KW-1185">Reference proteome</keyword>
<accession>A0ABR3SI22</accession>
<gene>
    <name evidence="1" type="ORF">SLS56_009142</name>
</gene>
<protein>
    <submittedName>
        <fullName evidence="1">Uncharacterized protein</fullName>
    </submittedName>
</protein>
<organism evidence="1 2">
    <name type="scientific">Neofusicoccum ribis</name>
    <dbReference type="NCBI Taxonomy" id="45134"/>
    <lineage>
        <taxon>Eukaryota</taxon>
        <taxon>Fungi</taxon>
        <taxon>Dikarya</taxon>
        <taxon>Ascomycota</taxon>
        <taxon>Pezizomycotina</taxon>
        <taxon>Dothideomycetes</taxon>
        <taxon>Dothideomycetes incertae sedis</taxon>
        <taxon>Botryosphaeriales</taxon>
        <taxon>Botryosphaeriaceae</taxon>
        <taxon>Neofusicoccum</taxon>
    </lineage>
</organism>